<feature type="compositionally biased region" description="Polar residues" evidence="8">
    <location>
        <begin position="573"/>
        <end position="592"/>
    </location>
</feature>
<feature type="region of interest" description="Disordered" evidence="8">
    <location>
        <begin position="347"/>
        <end position="382"/>
    </location>
</feature>
<feature type="domain" description="HSF-type DNA-binding" evidence="9">
    <location>
        <begin position="96"/>
        <end position="120"/>
    </location>
</feature>
<evidence type="ECO:0000256" key="5">
    <source>
        <dbReference type="ARBA" id="ARBA00023163"/>
    </source>
</evidence>
<dbReference type="GO" id="GO:0001228">
    <property type="term" value="F:DNA-binding transcription activator activity, RNA polymerase II-specific"/>
    <property type="evidence" value="ECO:0007669"/>
    <property type="project" value="UniProtKB-ARBA"/>
</dbReference>
<dbReference type="SUPFAM" id="SSF46785">
    <property type="entry name" value="Winged helix' DNA-binding domain"/>
    <property type="match status" value="1"/>
</dbReference>
<feature type="region of interest" description="Disordered" evidence="8">
    <location>
        <begin position="573"/>
        <end position="622"/>
    </location>
</feature>
<sequence length="622" mass="68020">MIQSASSVNSNNINGANQVVEMSASPGAETPLANGNALTSMGAGSSSGSQTRKITQFSNKLYNMVNDSSTDSLIRWSERGDSFFVIGHEDFAKLVLPRYFKHNNFSSFVRQLNMYGFHKVPHIQQGVLQSDSPNELLEFANPNFQRDQPELLCYVTRKKGGSQASDDAANSLDMSTITMELQNIRNQQMNLSSELNRIQVDNAALWQENIETRERQRRHQETIDKILRFLASVYLDGKQKPASKVMPKSRRLLLEAKYPSALNPNSNPNLSSNRTSPFDASSNVTPTNAGFPPANVNQENDAELRFRSMSAGPASSSNITAAKSDTASPKNMDAHNLMNELNSQRKNSVEPLPNTMDSGISPNRSPSTELPTHSNEDDGLESKLSNTGDIINMLDDAGTVDNENMNALSPLLFDYQDSGYPSNVDPAPEQNSMPVYGAQNNSYPADSAVSNRSALNPYSCNDYLSNMNPSYTSYPNKEQLTNYYPGFASDQKRITNVNDGIAKQDQNIQALADILGIPLSDVKGDSSGNPAYASSSLNNNYNMPISSDLESVLNVAPSEESFSESNPVFDEFTNISNLTSPPEASTGQSFDPNNMVLPGMQKAPMNTPSSQVRKKRKSSVGV</sequence>
<feature type="region of interest" description="Disordered" evidence="8">
    <location>
        <begin position="26"/>
        <end position="50"/>
    </location>
</feature>
<keyword evidence="4 10" id="KW-0238">DNA-binding</keyword>
<dbReference type="PRINTS" id="PR00056">
    <property type="entry name" value="HSFDOMAIN"/>
</dbReference>
<dbReference type="Pfam" id="PF00447">
    <property type="entry name" value="HSF_DNA-bind"/>
    <property type="match status" value="1"/>
</dbReference>
<keyword evidence="6" id="KW-0539">Nucleus</keyword>
<dbReference type="PANTHER" id="PTHR10015:SF427">
    <property type="entry name" value="HEAT SHOCK FACTOR PROTEIN"/>
    <property type="match status" value="1"/>
</dbReference>
<dbReference type="AlphaFoldDB" id="A0AAF0AXE2"/>
<evidence type="ECO:0000256" key="7">
    <source>
        <dbReference type="RuleBase" id="RU004020"/>
    </source>
</evidence>
<comment type="similarity">
    <text evidence="2 7">Belongs to the HSF family.</text>
</comment>
<dbReference type="EMBL" id="CP115612">
    <property type="protein sequence ID" value="WBW73759.1"/>
    <property type="molecule type" value="Genomic_DNA"/>
</dbReference>
<evidence type="ECO:0000256" key="1">
    <source>
        <dbReference type="ARBA" id="ARBA00004123"/>
    </source>
</evidence>
<evidence type="ECO:0000313" key="11">
    <source>
        <dbReference type="Proteomes" id="UP001212411"/>
    </source>
</evidence>
<keyword evidence="3" id="KW-0805">Transcription regulation</keyword>
<evidence type="ECO:0000313" key="10">
    <source>
        <dbReference type="EMBL" id="WBW73759.1"/>
    </source>
</evidence>
<feature type="compositionally biased region" description="Polar residues" evidence="8">
    <location>
        <begin position="313"/>
        <end position="329"/>
    </location>
</feature>
<dbReference type="Proteomes" id="UP001212411">
    <property type="component" value="Chromosome 2"/>
</dbReference>
<dbReference type="GO" id="GO:0043565">
    <property type="term" value="F:sequence-specific DNA binding"/>
    <property type="evidence" value="ECO:0007669"/>
    <property type="project" value="InterPro"/>
</dbReference>
<dbReference type="KEGG" id="som:SOMG_03453"/>
<evidence type="ECO:0000256" key="8">
    <source>
        <dbReference type="SAM" id="MobiDB-lite"/>
    </source>
</evidence>
<comment type="subcellular location">
    <subcellularLocation>
        <location evidence="1">Nucleus</location>
    </subcellularLocation>
</comment>
<dbReference type="PROSITE" id="PS00434">
    <property type="entry name" value="HSF_DOMAIN"/>
    <property type="match status" value="1"/>
</dbReference>
<feature type="compositionally biased region" description="Polar residues" evidence="8">
    <location>
        <begin position="355"/>
        <end position="373"/>
    </location>
</feature>
<evidence type="ECO:0000256" key="3">
    <source>
        <dbReference type="ARBA" id="ARBA00023015"/>
    </source>
</evidence>
<gene>
    <name evidence="10" type="primary">hsf1</name>
    <name evidence="10" type="ORF">SOMG_03453</name>
</gene>
<reference evidence="10 11" key="1">
    <citation type="journal article" date="2023" name="G3 (Bethesda)">
        <title>A high-quality reference genome for the fission yeast Schizosaccharomyces osmophilus.</title>
        <authorList>
            <person name="Jia G.S."/>
            <person name="Zhang W.C."/>
            <person name="Liang Y."/>
            <person name="Liu X.H."/>
            <person name="Rhind N."/>
            <person name="Pidoux A."/>
            <person name="Brysch-Herzberg M."/>
            <person name="Du L.L."/>
        </authorList>
    </citation>
    <scope>NUCLEOTIDE SEQUENCE [LARGE SCALE GENOMIC DNA]</scope>
    <source>
        <strain evidence="10 11">CBS 15793</strain>
    </source>
</reference>
<feature type="compositionally biased region" description="Polar residues" evidence="8">
    <location>
        <begin position="36"/>
        <end position="50"/>
    </location>
</feature>
<feature type="compositionally biased region" description="Polar residues" evidence="8">
    <location>
        <begin position="278"/>
        <end position="288"/>
    </location>
</feature>
<accession>A0AAF0AXE2</accession>
<dbReference type="PANTHER" id="PTHR10015">
    <property type="entry name" value="HEAT SHOCK TRANSCRIPTION FACTOR"/>
    <property type="match status" value="1"/>
</dbReference>
<dbReference type="RefSeq" id="XP_056038002.1">
    <property type="nucleotide sequence ID" value="XM_056182243.1"/>
</dbReference>
<dbReference type="InterPro" id="IPR036390">
    <property type="entry name" value="WH_DNA-bd_sf"/>
</dbReference>
<protein>
    <submittedName>
        <fullName evidence="10">DNA-binding transcription factor Hsf1</fullName>
    </submittedName>
</protein>
<dbReference type="Gene3D" id="1.10.10.10">
    <property type="entry name" value="Winged helix-like DNA-binding domain superfamily/Winged helix DNA-binding domain"/>
    <property type="match status" value="1"/>
</dbReference>
<feature type="region of interest" description="Disordered" evidence="8">
    <location>
        <begin position="259"/>
        <end position="296"/>
    </location>
</feature>
<name>A0AAF0AXE2_9SCHI</name>
<feature type="compositionally biased region" description="Basic residues" evidence="8">
    <location>
        <begin position="612"/>
        <end position="622"/>
    </location>
</feature>
<dbReference type="InterPro" id="IPR036388">
    <property type="entry name" value="WH-like_DNA-bd_sf"/>
</dbReference>
<proteinExistence type="inferred from homology"/>
<dbReference type="SMART" id="SM00415">
    <property type="entry name" value="HSF"/>
    <property type="match status" value="1"/>
</dbReference>
<dbReference type="GO" id="GO:0005634">
    <property type="term" value="C:nucleus"/>
    <property type="evidence" value="ECO:0007669"/>
    <property type="project" value="UniProtKB-SubCell"/>
</dbReference>
<evidence type="ECO:0000256" key="6">
    <source>
        <dbReference type="ARBA" id="ARBA00023242"/>
    </source>
</evidence>
<dbReference type="GeneID" id="80876932"/>
<feature type="region of interest" description="Disordered" evidence="8">
    <location>
        <begin position="309"/>
        <end position="333"/>
    </location>
</feature>
<keyword evidence="11" id="KW-1185">Reference proteome</keyword>
<evidence type="ECO:0000256" key="4">
    <source>
        <dbReference type="ARBA" id="ARBA00023125"/>
    </source>
</evidence>
<keyword evidence="5" id="KW-0804">Transcription</keyword>
<feature type="compositionally biased region" description="Low complexity" evidence="8">
    <location>
        <begin position="259"/>
        <end position="277"/>
    </location>
</feature>
<evidence type="ECO:0000256" key="2">
    <source>
        <dbReference type="ARBA" id="ARBA00006403"/>
    </source>
</evidence>
<dbReference type="InterPro" id="IPR000232">
    <property type="entry name" value="HSF_DNA-bd"/>
</dbReference>
<organism evidence="10 11">
    <name type="scientific">Schizosaccharomyces osmophilus</name>
    <dbReference type="NCBI Taxonomy" id="2545709"/>
    <lineage>
        <taxon>Eukaryota</taxon>
        <taxon>Fungi</taxon>
        <taxon>Dikarya</taxon>
        <taxon>Ascomycota</taxon>
        <taxon>Taphrinomycotina</taxon>
        <taxon>Schizosaccharomycetes</taxon>
        <taxon>Schizosaccharomycetales</taxon>
        <taxon>Schizosaccharomycetaceae</taxon>
        <taxon>Schizosaccharomyces</taxon>
    </lineage>
</organism>
<dbReference type="FunFam" id="1.10.10.10:FF:000027">
    <property type="entry name" value="Heat shock transcription factor 1"/>
    <property type="match status" value="1"/>
</dbReference>
<evidence type="ECO:0000259" key="9">
    <source>
        <dbReference type="PROSITE" id="PS00434"/>
    </source>
</evidence>